<name>A0A502FVG2_9PROT</name>
<evidence type="ECO:0000256" key="6">
    <source>
        <dbReference type="ARBA" id="ARBA00048868"/>
    </source>
</evidence>
<evidence type="ECO:0000256" key="2">
    <source>
        <dbReference type="ARBA" id="ARBA00009533"/>
    </source>
</evidence>
<keyword evidence="5 8" id="KW-0456">Lyase</keyword>
<proteinExistence type="inferred from homology"/>
<dbReference type="Gene3D" id="3.40.640.10">
    <property type="entry name" value="Type I PLP-dependent aspartate aminotransferase-like (Major domain)"/>
    <property type="match status" value="1"/>
</dbReference>
<keyword evidence="4 7" id="KW-0663">Pyridoxal phosphate</keyword>
<dbReference type="EMBL" id="RCZP01000017">
    <property type="protein sequence ID" value="TPG53421.1"/>
    <property type="molecule type" value="Genomic_DNA"/>
</dbReference>
<dbReference type="GO" id="GO:0030170">
    <property type="term" value="F:pyridoxal phosphate binding"/>
    <property type="evidence" value="ECO:0007669"/>
    <property type="project" value="InterPro"/>
</dbReference>
<accession>A0A502FVG2</accession>
<dbReference type="Pfam" id="PF00282">
    <property type="entry name" value="Pyridoxal_deC"/>
    <property type="match status" value="1"/>
</dbReference>
<gene>
    <name evidence="10" type="ORF">EAH89_16895</name>
</gene>
<dbReference type="Proteomes" id="UP000317078">
    <property type="component" value="Unassembled WGS sequence"/>
</dbReference>
<keyword evidence="9" id="KW-0210">Decarboxylase</keyword>
<evidence type="ECO:0000256" key="1">
    <source>
        <dbReference type="ARBA" id="ARBA00001933"/>
    </source>
</evidence>
<dbReference type="InterPro" id="IPR002129">
    <property type="entry name" value="PyrdxlP-dep_de-COase"/>
</dbReference>
<organism evidence="10 11">
    <name type="scientific">Muricoccus nepalensis</name>
    <dbReference type="NCBI Taxonomy" id="1854500"/>
    <lineage>
        <taxon>Bacteria</taxon>
        <taxon>Pseudomonadati</taxon>
        <taxon>Pseudomonadota</taxon>
        <taxon>Alphaproteobacteria</taxon>
        <taxon>Acetobacterales</taxon>
        <taxon>Roseomonadaceae</taxon>
        <taxon>Muricoccus</taxon>
    </lineage>
</organism>
<evidence type="ECO:0000313" key="10">
    <source>
        <dbReference type="EMBL" id="TPG53421.1"/>
    </source>
</evidence>
<dbReference type="InterPro" id="IPR015421">
    <property type="entry name" value="PyrdxlP-dep_Trfase_major"/>
</dbReference>
<dbReference type="SUPFAM" id="SSF53383">
    <property type="entry name" value="PLP-dependent transferases"/>
    <property type="match status" value="1"/>
</dbReference>
<comment type="catalytic activity">
    <reaction evidence="6 9">
        <text>L-glutamate + H(+) = 4-aminobutanoate + CO2</text>
        <dbReference type="Rhea" id="RHEA:17785"/>
        <dbReference type="ChEBI" id="CHEBI:15378"/>
        <dbReference type="ChEBI" id="CHEBI:16526"/>
        <dbReference type="ChEBI" id="CHEBI:29985"/>
        <dbReference type="ChEBI" id="CHEBI:59888"/>
        <dbReference type="EC" id="4.1.1.15"/>
    </reaction>
</comment>
<dbReference type="InterPro" id="IPR015424">
    <property type="entry name" value="PyrdxlP-dep_Trfase"/>
</dbReference>
<dbReference type="Gene3D" id="3.90.1150.160">
    <property type="match status" value="1"/>
</dbReference>
<dbReference type="AlphaFoldDB" id="A0A502FVG2"/>
<protein>
    <recommendedName>
        <fullName evidence="3 9">Glutamate decarboxylase</fullName>
        <ecNumber evidence="3 9">4.1.1.15</ecNumber>
    </recommendedName>
</protein>
<dbReference type="Gene3D" id="4.10.280.50">
    <property type="match status" value="1"/>
</dbReference>
<reference evidence="10 11" key="1">
    <citation type="journal article" date="2019" name="Environ. Microbiol.">
        <title>Species interactions and distinct microbial communities in high Arctic permafrost affected cryosols are associated with the CH4 and CO2 gas fluxes.</title>
        <authorList>
            <person name="Altshuler I."/>
            <person name="Hamel J."/>
            <person name="Turney S."/>
            <person name="Magnuson E."/>
            <person name="Levesque R."/>
            <person name="Greer C."/>
            <person name="Whyte L.G."/>
        </authorList>
    </citation>
    <scope>NUCLEOTIDE SEQUENCE [LARGE SCALE GENOMIC DNA]</scope>
    <source>
        <strain evidence="10 11">S9.3B</strain>
    </source>
</reference>
<sequence>MPLHTNSNARPSLDADIYGTEAAGSSVPKFRMPQGELPPDVAFALVRDELFLDGNARQNLATFCQTWMDPQVHQLMDMSLDKNMIDKDEYPATAELESRCVHILADLWNSPKAADTIGCSTTGSSEASMLGGLALKWQWRKRMQAAGKPTDKPNIITGPVQVCWHKFARYFDVELREIPLKRGQLGMTAEEVLKRCDENTIGVVPTFGVTFTCQYEPVAAIAVALDHLANTTGLDIPIHVDAASGGFTSPFVTPELLWDFRLPRVRSINASGHKYGLAPLGVGWVVWRDRSDLPDELVFNVNYLGGDMPTFALNFSRSAGQIIAQYYLFLRLGHDGYRRILQNGYDTGQHIGREIRKLGPFELFFDGNPMNGIPAVSWVIRDGADPGYNLFDLSDRLRVRGWQVAAYTMPPNIADVVVMRVLIRHGFSRDMADLLLEDVRRSIRHLQRHPVSHPEGPAEATTFTHHALPLVPSDDRQRSLPPLTEEVLLVPAE</sequence>
<comment type="cofactor">
    <cofactor evidence="1 7 8">
        <name>pyridoxal 5'-phosphate</name>
        <dbReference type="ChEBI" id="CHEBI:597326"/>
    </cofactor>
</comment>
<dbReference type="GO" id="GO:0004351">
    <property type="term" value="F:glutamate decarboxylase activity"/>
    <property type="evidence" value="ECO:0007669"/>
    <property type="project" value="UniProtKB-EC"/>
</dbReference>
<dbReference type="RefSeq" id="WP_140884901.1">
    <property type="nucleotide sequence ID" value="NZ_RCZP01000017.1"/>
</dbReference>
<evidence type="ECO:0000313" key="11">
    <source>
        <dbReference type="Proteomes" id="UP000317078"/>
    </source>
</evidence>
<dbReference type="GO" id="GO:0006538">
    <property type="term" value="P:L-glutamate catabolic process"/>
    <property type="evidence" value="ECO:0007669"/>
    <property type="project" value="TreeGrafter"/>
</dbReference>
<dbReference type="FunFam" id="4.10.280.50:FF:000001">
    <property type="entry name" value="Glutamate decarboxylase"/>
    <property type="match status" value="1"/>
</dbReference>
<dbReference type="OrthoDB" id="9803665at2"/>
<dbReference type="InterPro" id="IPR010107">
    <property type="entry name" value="Glutamate_decarboxylase"/>
</dbReference>
<evidence type="ECO:0000256" key="5">
    <source>
        <dbReference type="ARBA" id="ARBA00023239"/>
    </source>
</evidence>
<dbReference type="EC" id="4.1.1.15" evidence="3 9"/>
<evidence type="ECO:0000256" key="8">
    <source>
        <dbReference type="RuleBase" id="RU000382"/>
    </source>
</evidence>
<dbReference type="PANTHER" id="PTHR43321">
    <property type="entry name" value="GLUTAMATE DECARBOXYLASE"/>
    <property type="match status" value="1"/>
</dbReference>
<feature type="modified residue" description="N6-(pyridoxal phosphate)lysine" evidence="7">
    <location>
        <position position="274"/>
    </location>
</feature>
<dbReference type="NCBIfam" id="TIGR01788">
    <property type="entry name" value="Glu-decarb-GAD"/>
    <property type="match status" value="1"/>
</dbReference>
<comment type="similarity">
    <text evidence="2 8">Belongs to the group II decarboxylase family.</text>
</comment>
<dbReference type="GO" id="GO:0005829">
    <property type="term" value="C:cytosol"/>
    <property type="evidence" value="ECO:0007669"/>
    <property type="project" value="TreeGrafter"/>
</dbReference>
<evidence type="ECO:0000256" key="9">
    <source>
        <dbReference type="RuleBase" id="RU361171"/>
    </source>
</evidence>
<evidence type="ECO:0000256" key="3">
    <source>
        <dbReference type="ARBA" id="ARBA00012421"/>
    </source>
</evidence>
<comment type="caution">
    <text evidence="10">The sequence shown here is derived from an EMBL/GenBank/DDBJ whole genome shotgun (WGS) entry which is preliminary data.</text>
</comment>
<evidence type="ECO:0000256" key="7">
    <source>
        <dbReference type="PIRSR" id="PIRSR602129-50"/>
    </source>
</evidence>
<keyword evidence="11" id="KW-1185">Reference proteome</keyword>
<dbReference type="PANTHER" id="PTHR43321:SF3">
    <property type="entry name" value="GLUTAMATE DECARBOXYLASE"/>
    <property type="match status" value="1"/>
</dbReference>
<evidence type="ECO:0000256" key="4">
    <source>
        <dbReference type="ARBA" id="ARBA00022898"/>
    </source>
</evidence>
<dbReference type="FunFam" id="3.40.640.10:FF:000017">
    <property type="entry name" value="Glutamate decarboxylase"/>
    <property type="match status" value="1"/>
</dbReference>